<accession>A0A0K1PTF3</accession>
<feature type="compositionally biased region" description="Low complexity" evidence="1">
    <location>
        <begin position="65"/>
        <end position="84"/>
    </location>
</feature>
<reference evidence="3 4" key="1">
    <citation type="submission" date="2015-08" db="EMBL/GenBank/DDBJ databases">
        <authorList>
            <person name="Babu N.S."/>
            <person name="Beckwith C.J."/>
            <person name="Beseler K.G."/>
            <person name="Brison A."/>
            <person name="Carone J.V."/>
            <person name="Caskin T.P."/>
            <person name="Diamond M."/>
            <person name="Durham M.E."/>
            <person name="Foxe J.M."/>
            <person name="Go M."/>
            <person name="Henderson B.A."/>
            <person name="Jones I.B."/>
            <person name="McGettigan J.A."/>
            <person name="Micheletti S.J."/>
            <person name="Nasrallah M.E."/>
            <person name="Ortiz D."/>
            <person name="Piller C.R."/>
            <person name="Privatt S.R."/>
            <person name="Schneider S.L."/>
            <person name="Sharp S."/>
            <person name="Smith T.C."/>
            <person name="Stanton J.D."/>
            <person name="Ullery H.E."/>
            <person name="Wilson R.J."/>
            <person name="Serrano M.G."/>
            <person name="Buck G."/>
            <person name="Lee V."/>
            <person name="Wang Y."/>
            <person name="Carvalho R."/>
            <person name="Voegtly L."/>
            <person name="Shi R."/>
            <person name="Duckworth R."/>
            <person name="Johnson A."/>
            <person name="Loviza R."/>
            <person name="Walstead R."/>
            <person name="Shah Z."/>
            <person name="Kiflezghi M."/>
            <person name="Wade K."/>
            <person name="Ball S.L."/>
            <person name="Bradley K.W."/>
            <person name="Asai D.J."/>
            <person name="Bowman C.A."/>
            <person name="Russell D.A."/>
            <person name="Pope W.H."/>
            <person name="Jacobs-Sera D."/>
            <person name="Hendrix R.W."/>
            <person name="Hatfull G.F."/>
        </authorList>
    </citation>
    <scope>NUCLEOTIDE SEQUENCE [LARGE SCALE GENOMIC DNA]</scope>
    <source>
        <strain evidence="3 4">DSM 27648</strain>
    </source>
</reference>
<dbReference type="EMBL" id="CP012333">
    <property type="protein sequence ID" value="AKU96805.1"/>
    <property type="molecule type" value="Genomic_DNA"/>
</dbReference>
<proteinExistence type="predicted"/>
<evidence type="ECO:0000256" key="2">
    <source>
        <dbReference type="SAM" id="SignalP"/>
    </source>
</evidence>
<evidence type="ECO:0000313" key="3">
    <source>
        <dbReference type="EMBL" id="AKU96805.1"/>
    </source>
</evidence>
<organism evidence="3 4">
    <name type="scientific">Labilithrix luteola</name>
    <dbReference type="NCBI Taxonomy" id="1391654"/>
    <lineage>
        <taxon>Bacteria</taxon>
        <taxon>Pseudomonadati</taxon>
        <taxon>Myxococcota</taxon>
        <taxon>Polyangia</taxon>
        <taxon>Polyangiales</taxon>
        <taxon>Labilitrichaceae</taxon>
        <taxon>Labilithrix</taxon>
    </lineage>
</organism>
<dbReference type="STRING" id="1391654.AKJ09_03469"/>
<evidence type="ECO:0000256" key="1">
    <source>
        <dbReference type="SAM" id="MobiDB-lite"/>
    </source>
</evidence>
<gene>
    <name evidence="3" type="ORF">AKJ09_03469</name>
</gene>
<dbReference type="PROSITE" id="PS51257">
    <property type="entry name" value="PROKAR_LIPOPROTEIN"/>
    <property type="match status" value="1"/>
</dbReference>
<name>A0A0K1PTF3_9BACT</name>
<feature type="region of interest" description="Disordered" evidence="1">
    <location>
        <begin position="35"/>
        <end position="100"/>
    </location>
</feature>
<keyword evidence="2" id="KW-0732">Signal</keyword>
<evidence type="ECO:0000313" key="4">
    <source>
        <dbReference type="Proteomes" id="UP000064967"/>
    </source>
</evidence>
<feature type="chain" id="PRO_5005466245" description="Ig-like domain-containing protein" evidence="2">
    <location>
        <begin position="22"/>
        <end position="194"/>
    </location>
</feature>
<feature type="signal peptide" evidence="2">
    <location>
        <begin position="1"/>
        <end position="21"/>
    </location>
</feature>
<dbReference type="RefSeq" id="WP_146648040.1">
    <property type="nucleotide sequence ID" value="NZ_CP012333.1"/>
</dbReference>
<dbReference type="AlphaFoldDB" id="A0A0K1PTF3"/>
<protein>
    <recommendedName>
        <fullName evidence="5">Ig-like domain-containing protein</fullName>
    </recommendedName>
</protein>
<sequence>MRKSLSIVFASGLVASLVACGSGSVGTYSYEQAYEGHPGDFTPPSESNQQRPRNGQQASNPPRTSSGSSVDVAPSAGSSGSSGSTNSKPVLDAGSSGTSGTTKGACSVCGATYSCQGFVSGQAGEPPLQQTFTIGPASNNTCAIAERGTASLTCDGRVTSLDGSVSGSWTASSGELLVTLDESGTTTTYDCTKQ</sequence>
<keyword evidence="4" id="KW-1185">Reference proteome</keyword>
<dbReference type="Proteomes" id="UP000064967">
    <property type="component" value="Chromosome"/>
</dbReference>
<dbReference type="KEGG" id="llu:AKJ09_03469"/>
<evidence type="ECO:0008006" key="5">
    <source>
        <dbReference type="Google" id="ProtNLM"/>
    </source>
</evidence>
<feature type="compositionally biased region" description="Polar residues" evidence="1">
    <location>
        <begin position="44"/>
        <end position="64"/>
    </location>
</feature>